<sequence>MRDHLMSNLHQDRDAGQMLLATGVVLLMSLLSMAIFGVKVAGLTMPHDTASDGVLVTSTEVVSAVPELTEARTQQWINGGMEPLESGEIAFQSVHDDILYHGELRGIEIKIIDMQVNETSATTLQFDAELGISDGSAMLTIPISFEVTHS</sequence>
<reference evidence="2" key="1">
    <citation type="journal article" date="2010" name="ISME J.">
        <title>Metagenome of the Mediterranean deep chlorophyll maximum studied by direct and fosmid library 454 pyrosequencing.</title>
        <authorList>
            <person name="Ghai R."/>
            <person name="Martin-Cuadrado A.B."/>
            <person name="Molto A.G."/>
            <person name="Heredia I.G."/>
            <person name="Cabrera R."/>
            <person name="Martin J."/>
            <person name="Verdu M."/>
            <person name="Deschamps P."/>
            <person name="Moreira D."/>
            <person name="Lopez-Garcia P."/>
            <person name="Mira A."/>
            <person name="Rodriguez-Valera F."/>
        </authorList>
    </citation>
    <scope>NUCLEOTIDE SEQUENCE</scope>
</reference>
<dbReference type="AlphaFoldDB" id="D6PBI0"/>
<name>D6PBI0_9ARCH</name>
<keyword evidence="1" id="KW-0472">Membrane</keyword>
<protein>
    <submittedName>
        <fullName evidence="2">Uncharacterized protein</fullName>
    </submittedName>
</protein>
<keyword evidence="1" id="KW-1133">Transmembrane helix</keyword>
<evidence type="ECO:0000256" key="1">
    <source>
        <dbReference type="SAM" id="Phobius"/>
    </source>
</evidence>
<feature type="transmembrane region" description="Helical" evidence="1">
    <location>
        <begin position="20"/>
        <end position="38"/>
    </location>
</feature>
<evidence type="ECO:0000313" key="2">
    <source>
        <dbReference type="EMBL" id="ADD93081.1"/>
    </source>
</evidence>
<dbReference type="EMBL" id="GU942963">
    <property type="protein sequence ID" value="ADD93081.1"/>
    <property type="molecule type" value="Genomic_DNA"/>
</dbReference>
<proteinExistence type="predicted"/>
<keyword evidence="1" id="KW-0812">Transmembrane</keyword>
<accession>D6PBI0</accession>
<organism evidence="2">
    <name type="scientific">uncultured archaeon MedDCM-OCT-S05-C205</name>
    <dbReference type="NCBI Taxonomy" id="743089"/>
    <lineage>
        <taxon>Archaea</taxon>
        <taxon>environmental samples</taxon>
    </lineage>
</organism>